<reference evidence="1 2" key="1">
    <citation type="submission" date="2019-06" db="EMBL/GenBank/DDBJ databases">
        <authorList>
            <person name="Livingstone P."/>
            <person name="Whitworth D."/>
        </authorList>
    </citation>
    <scope>NUCLEOTIDE SEQUENCE [LARGE SCALE GENOMIC DNA]</scope>
    <source>
        <strain evidence="1 2">AM401</strain>
    </source>
</reference>
<comment type="caution">
    <text evidence="1">The sequence shown here is derived from an EMBL/GenBank/DDBJ whole genome shotgun (WGS) entry which is preliminary data.</text>
</comment>
<dbReference type="AlphaFoldDB" id="A0A540X1J7"/>
<dbReference type="Proteomes" id="UP000315369">
    <property type="component" value="Unassembled WGS sequence"/>
</dbReference>
<dbReference type="EMBL" id="VIFM01000050">
    <property type="protein sequence ID" value="TQF15137.1"/>
    <property type="molecule type" value="Genomic_DNA"/>
</dbReference>
<name>A0A540X1J7_9BACT</name>
<evidence type="ECO:0000313" key="1">
    <source>
        <dbReference type="EMBL" id="TQF15137.1"/>
    </source>
</evidence>
<keyword evidence="2" id="KW-1185">Reference proteome</keyword>
<dbReference type="RefSeq" id="WP_141643178.1">
    <property type="nucleotide sequence ID" value="NZ_VIFM01000050.1"/>
</dbReference>
<accession>A0A540X1J7</accession>
<proteinExistence type="predicted"/>
<sequence>MPVAVKRFALPALLLCLAGCGGGERIEGMELTLGLTTARARGAPEAAGARTLVTDEGARATLSGALVTLGSVELIPCEATGWRRLWNELSPVGTAWAHSVSNALRLGTPHVVALGATDGEVVPLGVMRPPPGRYCRARLTFEPADADAEGLSSASQGAVPVDMLGLSLHFRGTLADGERDFEVETRGRSSVDVVLDGLELTEDAPKAARVFTLAWDSWLDGVGPGESPRNVDLLGNVARSASLQSAVVP</sequence>
<evidence type="ECO:0000313" key="2">
    <source>
        <dbReference type="Proteomes" id="UP000315369"/>
    </source>
</evidence>
<gene>
    <name evidence="1" type="ORF">FJV41_15090</name>
</gene>
<organism evidence="1 2">
    <name type="scientific">Myxococcus llanfairpwllgwyngyllgogerychwyrndrobwllllantysiliogogogochensis</name>
    <dbReference type="NCBI Taxonomy" id="2590453"/>
    <lineage>
        <taxon>Bacteria</taxon>
        <taxon>Pseudomonadati</taxon>
        <taxon>Myxococcota</taxon>
        <taxon>Myxococcia</taxon>
        <taxon>Myxococcales</taxon>
        <taxon>Cystobacterineae</taxon>
        <taxon>Myxococcaceae</taxon>
        <taxon>Myxococcus</taxon>
    </lineage>
</organism>
<protein>
    <submittedName>
        <fullName evidence="1">Uncharacterized protein</fullName>
    </submittedName>
</protein>
<dbReference type="OrthoDB" id="5381192at2"/>